<name>A0AAU8LZJ6_9BACT</name>
<keyword evidence="5" id="KW-0548">Nucleotidyltransferase</keyword>
<gene>
    <name evidence="5" type="ORF">Q3M24_07495</name>
</gene>
<dbReference type="PANTHER" id="PTHR44757:SF2">
    <property type="entry name" value="BIOFILM ARCHITECTURE MAINTENANCE PROTEIN MBAA"/>
    <property type="match status" value="1"/>
</dbReference>
<dbReference type="InterPro" id="IPR013767">
    <property type="entry name" value="PAS_fold"/>
</dbReference>
<keyword evidence="1" id="KW-1133">Transmembrane helix</keyword>
<organism evidence="5">
    <name type="scientific">Candidatus Electrothrix aestuarii</name>
    <dbReference type="NCBI Taxonomy" id="3062594"/>
    <lineage>
        <taxon>Bacteria</taxon>
        <taxon>Pseudomonadati</taxon>
        <taxon>Thermodesulfobacteriota</taxon>
        <taxon>Desulfobulbia</taxon>
        <taxon>Desulfobulbales</taxon>
        <taxon>Desulfobulbaceae</taxon>
        <taxon>Candidatus Electrothrix</taxon>
    </lineage>
</organism>
<dbReference type="SMART" id="SM00267">
    <property type="entry name" value="GGDEF"/>
    <property type="match status" value="1"/>
</dbReference>
<dbReference type="FunFam" id="3.30.70.270:FF:000001">
    <property type="entry name" value="Diguanylate cyclase domain protein"/>
    <property type="match status" value="1"/>
</dbReference>
<dbReference type="GO" id="GO:0016020">
    <property type="term" value="C:membrane"/>
    <property type="evidence" value="ECO:0007669"/>
    <property type="project" value="InterPro"/>
</dbReference>
<keyword evidence="1" id="KW-0472">Membrane</keyword>
<dbReference type="Gene3D" id="3.30.450.20">
    <property type="entry name" value="PAS domain"/>
    <property type="match status" value="2"/>
</dbReference>
<dbReference type="Gene3D" id="3.30.70.270">
    <property type="match status" value="1"/>
</dbReference>
<reference evidence="5" key="1">
    <citation type="journal article" date="2024" name="Syst. Appl. Microbiol.">
        <title>First single-strain enrichments of Electrothrix cable bacteria, description of E. aestuarii sp. nov. and E. rattekaaiensis sp. nov., and proposal of a cable bacteria taxonomy following the rules of the SeqCode.</title>
        <authorList>
            <person name="Plum-Jensen L.E."/>
            <person name="Schramm A."/>
            <person name="Marshall I.P.G."/>
        </authorList>
    </citation>
    <scope>NUCLEOTIDE SEQUENCE</scope>
    <source>
        <strain evidence="5">Rat1</strain>
    </source>
</reference>
<feature type="domain" description="PAC" evidence="3">
    <location>
        <begin position="407"/>
        <end position="459"/>
    </location>
</feature>
<dbReference type="NCBIfam" id="TIGR00229">
    <property type="entry name" value="sensory_box"/>
    <property type="match status" value="2"/>
</dbReference>
<proteinExistence type="predicted"/>
<dbReference type="CDD" id="cd13704">
    <property type="entry name" value="PBP2_HisK"/>
    <property type="match status" value="1"/>
</dbReference>
<dbReference type="SUPFAM" id="SSF53850">
    <property type="entry name" value="Periplasmic binding protein-like II"/>
    <property type="match status" value="1"/>
</dbReference>
<dbReference type="InterPro" id="IPR029787">
    <property type="entry name" value="Nucleotide_cyclase"/>
</dbReference>
<feature type="domain" description="PAS" evidence="2">
    <location>
        <begin position="460"/>
        <end position="528"/>
    </location>
</feature>
<dbReference type="InterPro" id="IPR001320">
    <property type="entry name" value="Iontro_rcpt_C"/>
</dbReference>
<dbReference type="GO" id="GO:0015276">
    <property type="term" value="F:ligand-gated monoatomic ion channel activity"/>
    <property type="evidence" value="ECO:0007669"/>
    <property type="project" value="InterPro"/>
</dbReference>
<feature type="domain" description="GGDEF" evidence="4">
    <location>
        <begin position="618"/>
        <end position="750"/>
    </location>
</feature>
<dbReference type="InterPro" id="IPR001638">
    <property type="entry name" value="Solute-binding_3/MltF_N"/>
</dbReference>
<dbReference type="CDD" id="cd00130">
    <property type="entry name" value="PAS"/>
    <property type="match status" value="1"/>
</dbReference>
<dbReference type="Pfam" id="PF13188">
    <property type="entry name" value="PAS_8"/>
    <property type="match status" value="1"/>
</dbReference>
<dbReference type="GO" id="GO:0052621">
    <property type="term" value="F:diguanylate cyclase activity"/>
    <property type="evidence" value="ECO:0007669"/>
    <property type="project" value="UniProtKB-EC"/>
</dbReference>
<feature type="domain" description="PAC" evidence="3">
    <location>
        <begin position="534"/>
        <end position="586"/>
    </location>
</feature>
<dbReference type="InterPro" id="IPR043128">
    <property type="entry name" value="Rev_trsase/Diguanyl_cyclase"/>
</dbReference>
<dbReference type="PROSITE" id="PS50887">
    <property type="entry name" value="GGDEF"/>
    <property type="match status" value="1"/>
</dbReference>
<dbReference type="InterPro" id="IPR000700">
    <property type="entry name" value="PAS-assoc_C"/>
</dbReference>
<sequence>MHKRLIPALLPLPLSTVFLLLCSLFACIPPCSAQKTTLQSASELDYPPFALVRPDGTADGFSVELLRAVAEAADFNITIPVGPWHVLKQQLAEGRLDVLPLVAYSLERDEYFDFTVPYLQMSGTVFVRKGETSIRSEQDLRDKEVLVMQDDAAHEYAIQNNISQKLILTSSFEEAMRMLSAGKHDAVLCQYLMGLQLLKQLNIKNIVSVSTEKQMSLKPGKGKVSGFTQRFCIAVPEGRKKLLAQLNEGLAIVFANGTYDRLYKKWFGPILPEMPIPAAEVIKSALLILIPVSLLLALLGLWYLKREVQKKTHSLQTEIRERKQAEKALQANELMLRTILDTLPVGIWLTDQKGKIQYGNPAGHSIWQGAHCVEFEEYQTCRSEADKSDSPADWVIPLIVQNRQKSHKEEVKILCTDGTRKIISNWAVPVRDADEKIAGAVAVNQDITERIRIEQELIAERDFTKNLIETAQTVILVLNPDGAINTFNPYMEKISGYRLEEVQGKDWFATFLPDQNWQEMRKIFTTSLVDIQTRGNVAPIITKDGRQRYIEWYEKTLKDRNGTVLGLLSIGQDITEKRSMQKKLEEMALHDALTGLYNRKVLEEKLMGDIELAQSNKKELSLLQLDIDHFKRINDSHGHLEGDNVLRWIADILKRSIRKKDYAARYGGEEFTIVLPETSEQQAEALAESLRESINEHEVVTKKGERVELTVSIGVASLSGHVKSHQVLLLHAETALYAAKRGGRNQVGVT</sequence>
<evidence type="ECO:0000259" key="3">
    <source>
        <dbReference type="PROSITE" id="PS50113"/>
    </source>
</evidence>
<dbReference type="SMART" id="SM00062">
    <property type="entry name" value="PBPb"/>
    <property type="match status" value="1"/>
</dbReference>
<dbReference type="InterPro" id="IPR001610">
    <property type="entry name" value="PAC"/>
</dbReference>
<dbReference type="InterPro" id="IPR052155">
    <property type="entry name" value="Biofilm_reg_signaling"/>
</dbReference>
<dbReference type="PROSITE" id="PS50112">
    <property type="entry name" value="PAS"/>
    <property type="match status" value="1"/>
</dbReference>
<dbReference type="PANTHER" id="PTHR44757">
    <property type="entry name" value="DIGUANYLATE CYCLASE DGCP"/>
    <property type="match status" value="1"/>
</dbReference>
<dbReference type="SMART" id="SM00079">
    <property type="entry name" value="PBPe"/>
    <property type="match status" value="1"/>
</dbReference>
<keyword evidence="1" id="KW-0812">Transmembrane</keyword>
<evidence type="ECO:0000259" key="4">
    <source>
        <dbReference type="PROSITE" id="PS50887"/>
    </source>
</evidence>
<dbReference type="EC" id="2.7.7.65" evidence="5"/>
<dbReference type="Pfam" id="PF00990">
    <property type="entry name" value="GGDEF"/>
    <property type="match status" value="1"/>
</dbReference>
<dbReference type="InterPro" id="IPR035965">
    <property type="entry name" value="PAS-like_dom_sf"/>
</dbReference>
<evidence type="ECO:0000256" key="1">
    <source>
        <dbReference type="SAM" id="Phobius"/>
    </source>
</evidence>
<dbReference type="PROSITE" id="PS50113">
    <property type="entry name" value="PAC"/>
    <property type="match status" value="2"/>
</dbReference>
<dbReference type="KEGG" id="eaj:Q3M24_07495"/>
<dbReference type="Pfam" id="PF00497">
    <property type="entry name" value="SBP_bac_3"/>
    <property type="match status" value="1"/>
</dbReference>
<accession>A0AAU8LZJ6</accession>
<dbReference type="InterPro" id="IPR000014">
    <property type="entry name" value="PAS"/>
</dbReference>
<dbReference type="InterPro" id="IPR000160">
    <property type="entry name" value="GGDEF_dom"/>
</dbReference>
<evidence type="ECO:0000313" key="5">
    <source>
        <dbReference type="EMBL" id="XCN74579.1"/>
    </source>
</evidence>
<dbReference type="AlphaFoldDB" id="A0AAU8LZJ6"/>
<dbReference type="PROSITE" id="PS51257">
    <property type="entry name" value="PROKAR_LIPOPROTEIN"/>
    <property type="match status" value="1"/>
</dbReference>
<dbReference type="SUPFAM" id="SSF55785">
    <property type="entry name" value="PYP-like sensor domain (PAS domain)"/>
    <property type="match status" value="2"/>
</dbReference>
<dbReference type="Gene3D" id="3.40.190.10">
    <property type="entry name" value="Periplasmic binding protein-like II"/>
    <property type="match status" value="2"/>
</dbReference>
<dbReference type="CDD" id="cd01949">
    <property type="entry name" value="GGDEF"/>
    <property type="match status" value="1"/>
</dbReference>
<dbReference type="SMART" id="SM00086">
    <property type="entry name" value="PAC"/>
    <property type="match status" value="2"/>
</dbReference>
<dbReference type="Pfam" id="PF00989">
    <property type="entry name" value="PAS"/>
    <property type="match status" value="1"/>
</dbReference>
<evidence type="ECO:0000259" key="2">
    <source>
        <dbReference type="PROSITE" id="PS50112"/>
    </source>
</evidence>
<feature type="transmembrane region" description="Helical" evidence="1">
    <location>
        <begin position="285"/>
        <end position="304"/>
    </location>
</feature>
<dbReference type="EMBL" id="CP159373">
    <property type="protein sequence ID" value="XCN74579.1"/>
    <property type="molecule type" value="Genomic_DNA"/>
</dbReference>
<protein>
    <submittedName>
        <fullName evidence="5">Diguanylate cyclase</fullName>
        <ecNumber evidence="5">2.7.7.65</ecNumber>
    </submittedName>
</protein>
<dbReference type="NCBIfam" id="TIGR00254">
    <property type="entry name" value="GGDEF"/>
    <property type="match status" value="1"/>
</dbReference>
<dbReference type="SMART" id="SM00091">
    <property type="entry name" value="PAS"/>
    <property type="match status" value="2"/>
</dbReference>
<reference evidence="5" key="2">
    <citation type="submission" date="2024-06" db="EMBL/GenBank/DDBJ databases">
        <authorList>
            <person name="Plum-Jensen L.E."/>
            <person name="Schramm A."/>
            <person name="Marshall I.P.G."/>
        </authorList>
    </citation>
    <scope>NUCLEOTIDE SEQUENCE</scope>
    <source>
        <strain evidence="5">Rat1</strain>
    </source>
</reference>
<dbReference type="SUPFAM" id="SSF55073">
    <property type="entry name" value="Nucleotide cyclase"/>
    <property type="match status" value="1"/>
</dbReference>
<keyword evidence="5" id="KW-0808">Transferase</keyword>
<dbReference type="GO" id="GO:0006355">
    <property type="term" value="P:regulation of DNA-templated transcription"/>
    <property type="evidence" value="ECO:0007669"/>
    <property type="project" value="InterPro"/>
</dbReference>